<dbReference type="EMBL" id="MAAO01000008">
    <property type="protein sequence ID" value="OUR95323.1"/>
    <property type="molecule type" value="Genomic_DNA"/>
</dbReference>
<accession>A0A1Y5F415</accession>
<reference evidence="4" key="1">
    <citation type="journal article" date="2017" name="Proc. Natl. Acad. Sci. U.S.A.">
        <title>Simulation of Deepwater Horizon oil plume reveals substrate specialization within a complex community of hydrocarbon-degraders.</title>
        <authorList>
            <person name="Hu P."/>
            <person name="Dubinsky E.A."/>
            <person name="Probst A.J."/>
            <person name="Wang J."/>
            <person name="Sieber C.M.K."/>
            <person name="Tom L.M."/>
            <person name="Gardinali P."/>
            <person name="Banfield J.F."/>
            <person name="Atlas R.M."/>
            <person name="Andersen G.L."/>
        </authorList>
    </citation>
    <scope>NUCLEOTIDE SEQUENCE [LARGE SCALE GENOMIC DNA]</scope>
</reference>
<organism evidence="3 4">
    <name type="scientific">Halobacteriovorax marinus</name>
    <dbReference type="NCBI Taxonomy" id="97084"/>
    <lineage>
        <taxon>Bacteria</taxon>
        <taxon>Pseudomonadati</taxon>
        <taxon>Bdellovibrionota</taxon>
        <taxon>Bacteriovoracia</taxon>
        <taxon>Bacteriovoracales</taxon>
        <taxon>Halobacteriovoraceae</taxon>
        <taxon>Halobacteriovorax</taxon>
    </lineage>
</organism>
<keyword evidence="1" id="KW-0472">Membrane</keyword>
<keyword evidence="1" id="KW-1133">Transmembrane helix</keyword>
<comment type="caution">
    <text evidence="3">The sequence shown here is derived from an EMBL/GenBank/DDBJ whole genome shotgun (WGS) entry which is preliminary data.</text>
</comment>
<evidence type="ECO:0000256" key="1">
    <source>
        <dbReference type="SAM" id="Phobius"/>
    </source>
</evidence>
<protein>
    <recommendedName>
        <fullName evidence="2">PilZ domain-containing protein</fullName>
    </recommendedName>
</protein>
<evidence type="ECO:0000313" key="3">
    <source>
        <dbReference type="EMBL" id="OUR95323.1"/>
    </source>
</evidence>
<keyword evidence="1" id="KW-0812">Transmembrane</keyword>
<gene>
    <name evidence="3" type="ORF">A9Q84_15920</name>
</gene>
<evidence type="ECO:0000259" key="2">
    <source>
        <dbReference type="Pfam" id="PF07238"/>
    </source>
</evidence>
<feature type="domain" description="PilZ" evidence="2">
    <location>
        <begin position="140"/>
        <end position="220"/>
    </location>
</feature>
<dbReference type="AlphaFoldDB" id="A0A1Y5F415"/>
<dbReference type="Pfam" id="PF07238">
    <property type="entry name" value="PilZ"/>
    <property type="match status" value="1"/>
</dbReference>
<name>A0A1Y5F415_9BACT</name>
<dbReference type="GO" id="GO:0035438">
    <property type="term" value="F:cyclic-di-GMP binding"/>
    <property type="evidence" value="ECO:0007669"/>
    <property type="project" value="InterPro"/>
</dbReference>
<feature type="transmembrane region" description="Helical" evidence="1">
    <location>
        <begin position="43"/>
        <end position="65"/>
    </location>
</feature>
<evidence type="ECO:0000313" key="4">
    <source>
        <dbReference type="Proteomes" id="UP000196531"/>
    </source>
</evidence>
<feature type="transmembrane region" description="Helical" evidence="1">
    <location>
        <begin position="101"/>
        <end position="121"/>
    </location>
</feature>
<dbReference type="SUPFAM" id="SSF141371">
    <property type="entry name" value="PilZ domain-like"/>
    <property type="match status" value="1"/>
</dbReference>
<dbReference type="InterPro" id="IPR009875">
    <property type="entry name" value="PilZ_domain"/>
</dbReference>
<dbReference type="Gene3D" id="2.40.10.220">
    <property type="entry name" value="predicted glycosyltransferase like domains"/>
    <property type="match status" value="1"/>
</dbReference>
<dbReference type="Proteomes" id="UP000196531">
    <property type="component" value="Unassembled WGS sequence"/>
</dbReference>
<sequence length="251" mass="29302">MKNRPLLFIILSLMHLVEPLIKILYFKADTGFPLLQIVENITHLNSARAIFEFWFLFPIGGLALLGVKKWSYPIFVGVQSYSIYSHINYESFAWPYVSQSPMWPSLAILSCNVAIIIYFLLPEIRKPFFDRDMRWWEHRERYSLRIPCSYSINSNNALKDAEILNISQSGAFLTIEHKLLEKNQTVTLNISFMDEHISLDARVVSLHTFDHQDGIGVNFEYENIWEKLQMKKVIKKISKASKKHYNRALAA</sequence>
<proteinExistence type="predicted"/>